<dbReference type="Pfam" id="PF12833">
    <property type="entry name" value="HTH_18"/>
    <property type="match status" value="1"/>
</dbReference>
<dbReference type="SMART" id="SM00342">
    <property type="entry name" value="HTH_ARAC"/>
    <property type="match status" value="1"/>
</dbReference>
<gene>
    <name evidence="5" type="ORF">NP064_11645</name>
</gene>
<dbReference type="InterPro" id="IPR009057">
    <property type="entry name" value="Homeodomain-like_sf"/>
</dbReference>
<dbReference type="Gene3D" id="1.10.10.60">
    <property type="entry name" value="Homeodomain-like"/>
    <property type="match status" value="1"/>
</dbReference>
<organism evidence="5 6">
    <name type="scientific">Cellulomonas chengniuliangii</name>
    <dbReference type="NCBI Taxonomy" id="2968084"/>
    <lineage>
        <taxon>Bacteria</taxon>
        <taxon>Bacillati</taxon>
        <taxon>Actinomycetota</taxon>
        <taxon>Actinomycetes</taxon>
        <taxon>Micrococcales</taxon>
        <taxon>Cellulomonadaceae</taxon>
        <taxon>Cellulomonas</taxon>
    </lineage>
</organism>
<keyword evidence="3" id="KW-0804">Transcription</keyword>
<dbReference type="RefSeq" id="WP_227569493.1">
    <property type="nucleotide sequence ID" value="NZ_CP101988.1"/>
</dbReference>
<feature type="domain" description="HTH araC/xylS-type" evidence="4">
    <location>
        <begin position="212"/>
        <end position="310"/>
    </location>
</feature>
<dbReference type="Gene3D" id="3.40.50.880">
    <property type="match status" value="1"/>
</dbReference>
<dbReference type="InterPro" id="IPR018060">
    <property type="entry name" value="HTH_AraC"/>
</dbReference>
<dbReference type="PROSITE" id="PS00041">
    <property type="entry name" value="HTH_ARAC_FAMILY_1"/>
    <property type="match status" value="1"/>
</dbReference>
<dbReference type="PROSITE" id="PS01124">
    <property type="entry name" value="HTH_ARAC_FAMILY_2"/>
    <property type="match status" value="1"/>
</dbReference>
<dbReference type="Pfam" id="PF01965">
    <property type="entry name" value="DJ-1_PfpI"/>
    <property type="match status" value="1"/>
</dbReference>
<evidence type="ECO:0000256" key="3">
    <source>
        <dbReference type="ARBA" id="ARBA00023163"/>
    </source>
</evidence>
<keyword evidence="2" id="KW-0238">DNA-binding</keyword>
<evidence type="ECO:0000313" key="6">
    <source>
        <dbReference type="Proteomes" id="UP001316189"/>
    </source>
</evidence>
<evidence type="ECO:0000256" key="1">
    <source>
        <dbReference type="ARBA" id="ARBA00023015"/>
    </source>
</evidence>
<accession>A0ABY5KXM1</accession>
<dbReference type="InterPro" id="IPR052158">
    <property type="entry name" value="INH-QAR"/>
</dbReference>
<dbReference type="InterPro" id="IPR029062">
    <property type="entry name" value="Class_I_gatase-like"/>
</dbReference>
<keyword evidence="1" id="KW-0805">Transcription regulation</keyword>
<dbReference type="CDD" id="cd03137">
    <property type="entry name" value="GATase1_AraC_1"/>
    <property type="match status" value="1"/>
</dbReference>
<dbReference type="InterPro" id="IPR018062">
    <property type="entry name" value="HTH_AraC-typ_CS"/>
</dbReference>
<sequence length="332" mass="35034">MLRTVTAIVLPGVAPFELGVVCEVFGIDRRDTGGPAFDFTVCAPQPGAVPGKTGMSILVEHGLEAADHADLVVMVAYDLGSAVPPEVLETLRRAHARGAWVLSVCSGAFALGAAGLLDGRRCTTHWMFSDALARRHPMALVDPAVLYVEDDGVITSAGTAAGIDACLHLVRRELGAASAAAIARRMVVAPHRDGGQAQYVDTPLPADADTLAPLLAWMHEHLDEELSVPVLAAQALMSERTFARRFRAETGATPAAWVTRQRVARAQEMLERTDAGVEEISRRCGFGSAAVLRHHFARLLGTSPAAYRRTFAGGPRQPSSAAVAELAAAGHG</sequence>
<name>A0ABY5KXM1_9CELL</name>
<dbReference type="SUPFAM" id="SSF46689">
    <property type="entry name" value="Homeodomain-like"/>
    <property type="match status" value="2"/>
</dbReference>
<dbReference type="InterPro" id="IPR002818">
    <property type="entry name" value="DJ-1/PfpI"/>
</dbReference>
<protein>
    <submittedName>
        <fullName evidence="5">Helix-turn-helix domain-containing protein</fullName>
    </submittedName>
</protein>
<keyword evidence="6" id="KW-1185">Reference proteome</keyword>
<evidence type="ECO:0000259" key="4">
    <source>
        <dbReference type="PROSITE" id="PS01124"/>
    </source>
</evidence>
<dbReference type="Proteomes" id="UP001316189">
    <property type="component" value="Chromosome"/>
</dbReference>
<evidence type="ECO:0000256" key="2">
    <source>
        <dbReference type="ARBA" id="ARBA00023125"/>
    </source>
</evidence>
<evidence type="ECO:0000313" key="5">
    <source>
        <dbReference type="EMBL" id="UUI74448.1"/>
    </source>
</evidence>
<proteinExistence type="predicted"/>
<dbReference type="EMBL" id="CP101988">
    <property type="protein sequence ID" value="UUI74448.1"/>
    <property type="molecule type" value="Genomic_DNA"/>
</dbReference>
<dbReference type="PANTHER" id="PTHR43130">
    <property type="entry name" value="ARAC-FAMILY TRANSCRIPTIONAL REGULATOR"/>
    <property type="match status" value="1"/>
</dbReference>
<dbReference type="SUPFAM" id="SSF52317">
    <property type="entry name" value="Class I glutamine amidotransferase-like"/>
    <property type="match status" value="1"/>
</dbReference>
<reference evidence="5 6" key="1">
    <citation type="submission" date="2022-07" db="EMBL/GenBank/DDBJ databases">
        <title>Novel species in genus cellulomonas.</title>
        <authorList>
            <person name="Ye L."/>
        </authorList>
    </citation>
    <scope>NUCLEOTIDE SEQUENCE [LARGE SCALE GENOMIC DNA]</scope>
    <source>
        <strain evidence="6">zg-Y338</strain>
    </source>
</reference>
<dbReference type="PANTHER" id="PTHR43130:SF3">
    <property type="entry name" value="HTH-TYPE TRANSCRIPTIONAL REGULATOR RV1931C"/>
    <property type="match status" value="1"/>
</dbReference>